<dbReference type="PROSITE" id="PS50928">
    <property type="entry name" value="ABC_TM1"/>
    <property type="match status" value="1"/>
</dbReference>
<evidence type="ECO:0000256" key="3">
    <source>
        <dbReference type="ARBA" id="ARBA00022475"/>
    </source>
</evidence>
<feature type="transmembrane region" description="Helical" evidence="7">
    <location>
        <begin position="99"/>
        <end position="125"/>
    </location>
</feature>
<dbReference type="CDD" id="cd06261">
    <property type="entry name" value="TM_PBP2"/>
    <property type="match status" value="1"/>
</dbReference>
<proteinExistence type="inferred from homology"/>
<dbReference type="GO" id="GO:0055085">
    <property type="term" value="P:transmembrane transport"/>
    <property type="evidence" value="ECO:0007669"/>
    <property type="project" value="InterPro"/>
</dbReference>
<comment type="similarity">
    <text evidence="7">Belongs to the binding-protein-dependent transport system permease family.</text>
</comment>
<feature type="transmembrane region" description="Helical" evidence="7">
    <location>
        <begin position="278"/>
        <end position="304"/>
    </location>
</feature>
<evidence type="ECO:0000256" key="6">
    <source>
        <dbReference type="ARBA" id="ARBA00023136"/>
    </source>
</evidence>
<organism evidence="9 10">
    <name type="scientific">Erysipelothrix inopinata</name>
    <dbReference type="NCBI Taxonomy" id="225084"/>
    <lineage>
        <taxon>Bacteria</taxon>
        <taxon>Bacillati</taxon>
        <taxon>Bacillota</taxon>
        <taxon>Erysipelotrichia</taxon>
        <taxon>Erysipelotrichales</taxon>
        <taxon>Erysipelotrichaceae</taxon>
        <taxon>Erysipelothrix</taxon>
    </lineage>
</organism>
<dbReference type="SUPFAM" id="SSF161098">
    <property type="entry name" value="MetI-like"/>
    <property type="match status" value="1"/>
</dbReference>
<dbReference type="InterPro" id="IPR000515">
    <property type="entry name" value="MetI-like"/>
</dbReference>
<accession>A0A7G9RZ17</accession>
<keyword evidence="4 7" id="KW-0812">Transmembrane</keyword>
<dbReference type="EMBL" id="CP060715">
    <property type="protein sequence ID" value="QNN60842.1"/>
    <property type="molecule type" value="Genomic_DNA"/>
</dbReference>
<dbReference type="PANTHER" id="PTHR30465:SF74">
    <property type="entry name" value="OLIGOPEPTIDE TRANSPORT SYSTEM PERMEASE PROTEIN OPPB"/>
    <property type="match status" value="1"/>
</dbReference>
<comment type="subcellular location">
    <subcellularLocation>
        <location evidence="1 7">Cell membrane</location>
        <topology evidence="1 7">Multi-pass membrane protein</topology>
    </subcellularLocation>
</comment>
<dbReference type="Pfam" id="PF00528">
    <property type="entry name" value="BPD_transp_1"/>
    <property type="match status" value="1"/>
</dbReference>
<evidence type="ECO:0000256" key="5">
    <source>
        <dbReference type="ARBA" id="ARBA00022989"/>
    </source>
</evidence>
<feature type="domain" description="ABC transmembrane type-1" evidence="8">
    <location>
        <begin position="98"/>
        <end position="297"/>
    </location>
</feature>
<reference evidence="9 10" key="1">
    <citation type="submission" date="2020-08" db="EMBL/GenBank/DDBJ databases">
        <title>Genome sequence of Erysipelothrix inopinata DSM 15511T.</title>
        <authorList>
            <person name="Hyun D.-W."/>
            <person name="Bae J.-W."/>
        </authorList>
    </citation>
    <scope>NUCLEOTIDE SEQUENCE [LARGE SCALE GENOMIC DNA]</scope>
    <source>
        <strain evidence="9 10">DSM 15511</strain>
    </source>
</reference>
<evidence type="ECO:0000256" key="4">
    <source>
        <dbReference type="ARBA" id="ARBA00022692"/>
    </source>
</evidence>
<feature type="transmembrane region" description="Helical" evidence="7">
    <location>
        <begin position="175"/>
        <end position="194"/>
    </location>
</feature>
<keyword evidence="10" id="KW-1185">Reference proteome</keyword>
<dbReference type="Gene3D" id="1.10.3720.10">
    <property type="entry name" value="MetI-like"/>
    <property type="match status" value="1"/>
</dbReference>
<evidence type="ECO:0000256" key="1">
    <source>
        <dbReference type="ARBA" id="ARBA00004651"/>
    </source>
</evidence>
<dbReference type="Pfam" id="PF19300">
    <property type="entry name" value="BPD_transp_1_N"/>
    <property type="match status" value="1"/>
</dbReference>
<dbReference type="GO" id="GO:0005886">
    <property type="term" value="C:plasma membrane"/>
    <property type="evidence" value="ECO:0007669"/>
    <property type="project" value="UniProtKB-SubCell"/>
</dbReference>
<dbReference type="PANTHER" id="PTHR30465">
    <property type="entry name" value="INNER MEMBRANE ABC TRANSPORTER"/>
    <property type="match status" value="1"/>
</dbReference>
<dbReference type="InterPro" id="IPR035906">
    <property type="entry name" value="MetI-like_sf"/>
</dbReference>
<dbReference type="InterPro" id="IPR045621">
    <property type="entry name" value="BPD_transp_1_N"/>
</dbReference>
<dbReference type="KEGG" id="eio:H9L01_00215"/>
<keyword evidence="3" id="KW-1003">Cell membrane</keyword>
<evidence type="ECO:0000313" key="9">
    <source>
        <dbReference type="EMBL" id="QNN60842.1"/>
    </source>
</evidence>
<evidence type="ECO:0000256" key="7">
    <source>
        <dbReference type="RuleBase" id="RU363032"/>
    </source>
</evidence>
<feature type="transmembrane region" description="Helical" evidence="7">
    <location>
        <begin position="232"/>
        <end position="254"/>
    </location>
</feature>
<keyword evidence="2 7" id="KW-0813">Transport</keyword>
<feature type="transmembrane region" description="Helical" evidence="7">
    <location>
        <begin position="12"/>
        <end position="31"/>
    </location>
</feature>
<dbReference type="Proteomes" id="UP000515928">
    <property type="component" value="Chromosome"/>
</dbReference>
<evidence type="ECO:0000313" key="10">
    <source>
        <dbReference type="Proteomes" id="UP000515928"/>
    </source>
</evidence>
<name>A0A7G9RZ17_9FIRM</name>
<dbReference type="RefSeq" id="WP_187533963.1">
    <property type="nucleotide sequence ID" value="NZ_CBCSHU010000008.1"/>
</dbReference>
<keyword evidence="6 7" id="KW-0472">Membrane</keyword>
<gene>
    <name evidence="9" type="ORF">H9L01_00215</name>
</gene>
<dbReference type="AlphaFoldDB" id="A0A7G9RZ17"/>
<evidence type="ECO:0000259" key="8">
    <source>
        <dbReference type="PROSITE" id="PS50928"/>
    </source>
</evidence>
<evidence type="ECO:0000256" key="2">
    <source>
        <dbReference type="ARBA" id="ARBA00022448"/>
    </source>
</evidence>
<protein>
    <submittedName>
        <fullName evidence="9">ABC transporter permease</fullName>
    </submittedName>
</protein>
<sequence>MTKSTQKYILKRILIAMVTLFVITAVLFFMLKLMPGSPFNSEKLTPDQMAAVYAKYGLDQPIPVQFWHYFKNMMMGDFGKSYSLARGADVASLVLPRAAISFTIGISAVVFGTIIGIGLGIFAALHRNTFWDTFATVLSVLGVSIPSFVFALLLLMLLGVKFPVLPIIYNSSRPIASSIIPMLALSGSVIANVARFTRSEMIEVLGSDYMLLAEAKGLSRRKLIMDHALRNTLIPVITVLAPIMIGLITGSMVIETISGIPGLGTILVKAIEVNDYNVIMAVAFLYSLLYIVMMLIVDVSYGLIDPRIRLTKGENNG</sequence>
<feature type="transmembrane region" description="Helical" evidence="7">
    <location>
        <begin position="137"/>
        <end position="160"/>
    </location>
</feature>
<keyword evidence="5 7" id="KW-1133">Transmembrane helix</keyword>